<gene>
    <name evidence="2" type="ORF">GGR95_000819</name>
</gene>
<sequence length="177" mass="18907">MTVIDIPQSEHGVIRVFAISRPMADMARTLKQQPKSAVAAQLLNHSVSEGEFELFALSDLTGVGLMQYLSDGYDVDKAALRRDQTRLQALDGYVLLLFSKVSDAGGITFTPDSALTLIGTYAEPQALHGAAPIASDAAKLYSGVGGKPTTAGRMRMGSGITAVAMVLILLLIWWILK</sequence>
<dbReference type="Proteomes" id="UP000530268">
    <property type="component" value="Unassembled WGS sequence"/>
</dbReference>
<dbReference type="AlphaFoldDB" id="A0A7W6E4C7"/>
<dbReference type="EMBL" id="JACIEI010000002">
    <property type="protein sequence ID" value="MBB3993191.1"/>
    <property type="molecule type" value="Genomic_DNA"/>
</dbReference>
<evidence type="ECO:0000313" key="3">
    <source>
        <dbReference type="Proteomes" id="UP000530268"/>
    </source>
</evidence>
<keyword evidence="1" id="KW-0812">Transmembrane</keyword>
<accession>A0A7W6E4C7</accession>
<proteinExistence type="predicted"/>
<keyword evidence="3" id="KW-1185">Reference proteome</keyword>
<keyword evidence="1" id="KW-0472">Membrane</keyword>
<protein>
    <submittedName>
        <fullName evidence="2">Uncharacterized protein</fullName>
    </submittedName>
</protein>
<dbReference type="RefSeq" id="WP_184563055.1">
    <property type="nucleotide sequence ID" value="NZ_JACIEI010000002.1"/>
</dbReference>
<comment type="caution">
    <text evidence="2">The sequence shown here is derived from an EMBL/GenBank/DDBJ whole genome shotgun (WGS) entry which is preliminary data.</text>
</comment>
<keyword evidence="1" id="KW-1133">Transmembrane helix</keyword>
<organism evidence="2 3">
    <name type="scientific">Sulfitobacter undariae</name>
    <dbReference type="NCBI Taxonomy" id="1563671"/>
    <lineage>
        <taxon>Bacteria</taxon>
        <taxon>Pseudomonadati</taxon>
        <taxon>Pseudomonadota</taxon>
        <taxon>Alphaproteobacteria</taxon>
        <taxon>Rhodobacterales</taxon>
        <taxon>Roseobacteraceae</taxon>
        <taxon>Sulfitobacter</taxon>
    </lineage>
</organism>
<evidence type="ECO:0000313" key="2">
    <source>
        <dbReference type="EMBL" id="MBB3993191.1"/>
    </source>
</evidence>
<reference evidence="2 3" key="1">
    <citation type="submission" date="2020-08" db="EMBL/GenBank/DDBJ databases">
        <title>Genomic Encyclopedia of Type Strains, Phase IV (KMG-IV): sequencing the most valuable type-strain genomes for metagenomic binning, comparative biology and taxonomic classification.</title>
        <authorList>
            <person name="Goeker M."/>
        </authorList>
    </citation>
    <scope>NUCLEOTIDE SEQUENCE [LARGE SCALE GENOMIC DNA]</scope>
    <source>
        <strain evidence="2 3">DSM 102234</strain>
    </source>
</reference>
<evidence type="ECO:0000256" key="1">
    <source>
        <dbReference type="SAM" id="Phobius"/>
    </source>
</evidence>
<feature type="transmembrane region" description="Helical" evidence="1">
    <location>
        <begin position="156"/>
        <end position="176"/>
    </location>
</feature>
<name>A0A7W6E4C7_9RHOB</name>